<evidence type="ECO:0000313" key="5">
    <source>
        <dbReference type="Proteomes" id="UP000541444"/>
    </source>
</evidence>
<feature type="signal peptide" evidence="3">
    <location>
        <begin position="1"/>
        <end position="32"/>
    </location>
</feature>
<dbReference type="PANTHER" id="PTHR35310">
    <property type="entry name" value="CELL WALL INTEGRITY/STRESS RESPONSE COMPONENT-LIKE PROTEIN"/>
    <property type="match status" value="1"/>
</dbReference>
<keyword evidence="2" id="KW-1133">Transmembrane helix</keyword>
<evidence type="ECO:0000256" key="3">
    <source>
        <dbReference type="SAM" id="SignalP"/>
    </source>
</evidence>
<dbReference type="EMBL" id="JACGCM010001798">
    <property type="protein sequence ID" value="KAF6149142.1"/>
    <property type="molecule type" value="Genomic_DNA"/>
</dbReference>
<feature type="transmembrane region" description="Helical" evidence="2">
    <location>
        <begin position="293"/>
        <end position="316"/>
    </location>
</feature>
<feature type="compositionally biased region" description="Low complexity" evidence="1">
    <location>
        <begin position="98"/>
        <end position="111"/>
    </location>
</feature>
<feature type="transmembrane region" description="Helical" evidence="2">
    <location>
        <begin position="222"/>
        <end position="242"/>
    </location>
</feature>
<evidence type="ECO:0000256" key="1">
    <source>
        <dbReference type="SAM" id="MobiDB-lite"/>
    </source>
</evidence>
<feature type="chain" id="PRO_5029905271" evidence="3">
    <location>
        <begin position="33"/>
        <end position="399"/>
    </location>
</feature>
<dbReference type="OrthoDB" id="2020776at2759"/>
<evidence type="ECO:0000313" key="4">
    <source>
        <dbReference type="EMBL" id="KAF6149142.1"/>
    </source>
</evidence>
<feature type="compositionally biased region" description="Low complexity" evidence="1">
    <location>
        <begin position="73"/>
        <end position="89"/>
    </location>
</feature>
<dbReference type="PANTHER" id="PTHR35310:SF1">
    <property type="entry name" value="CELL WALL INTEGRITY_STRESS RESPONSE COMPONENT-LIKE PROTEIN"/>
    <property type="match status" value="1"/>
</dbReference>
<keyword evidence="5" id="KW-1185">Reference proteome</keyword>
<dbReference type="Proteomes" id="UP000541444">
    <property type="component" value="Unassembled WGS sequence"/>
</dbReference>
<reference evidence="4 5" key="1">
    <citation type="journal article" date="2020" name="IScience">
        <title>Genome Sequencing of the Endangered Kingdonia uniflora (Circaeasteraceae, Ranunculales) Reveals Potential Mechanisms of Evolutionary Specialization.</title>
        <authorList>
            <person name="Sun Y."/>
            <person name="Deng T."/>
            <person name="Zhang A."/>
            <person name="Moore M.J."/>
            <person name="Landis J.B."/>
            <person name="Lin N."/>
            <person name="Zhang H."/>
            <person name="Zhang X."/>
            <person name="Huang J."/>
            <person name="Zhang X."/>
            <person name="Sun H."/>
            <person name="Wang H."/>
        </authorList>
    </citation>
    <scope>NUCLEOTIDE SEQUENCE [LARGE SCALE GENOMIC DNA]</scope>
    <source>
        <strain evidence="4">TB1705</strain>
        <tissue evidence="4">Leaf</tissue>
    </source>
</reference>
<dbReference type="AlphaFoldDB" id="A0A7J7M2S6"/>
<keyword evidence="2" id="KW-0812">Transmembrane</keyword>
<name>A0A7J7M2S6_9MAGN</name>
<accession>A0A7J7M2S6</accession>
<feature type="region of interest" description="Disordered" evidence="1">
    <location>
        <begin position="68"/>
        <end position="111"/>
    </location>
</feature>
<feature type="transmembrane region" description="Helical" evidence="2">
    <location>
        <begin position="362"/>
        <end position="381"/>
    </location>
</feature>
<keyword evidence="3" id="KW-0732">Signal</keyword>
<organism evidence="4 5">
    <name type="scientific">Kingdonia uniflora</name>
    <dbReference type="NCBI Taxonomy" id="39325"/>
    <lineage>
        <taxon>Eukaryota</taxon>
        <taxon>Viridiplantae</taxon>
        <taxon>Streptophyta</taxon>
        <taxon>Embryophyta</taxon>
        <taxon>Tracheophyta</taxon>
        <taxon>Spermatophyta</taxon>
        <taxon>Magnoliopsida</taxon>
        <taxon>Ranunculales</taxon>
        <taxon>Circaeasteraceae</taxon>
        <taxon>Kingdonia</taxon>
    </lineage>
</organism>
<gene>
    <name evidence="4" type="ORF">GIB67_025998</name>
</gene>
<keyword evidence="2" id="KW-0472">Membrane</keyword>
<comment type="caution">
    <text evidence="4">The sequence shown here is derived from an EMBL/GenBank/DDBJ whole genome shotgun (WGS) entry which is preliminary data.</text>
</comment>
<proteinExistence type="predicted"/>
<feature type="transmembrane region" description="Helical" evidence="2">
    <location>
        <begin position="328"/>
        <end position="346"/>
    </location>
</feature>
<protein>
    <submittedName>
        <fullName evidence="4">Uncharacterized protein</fullName>
    </submittedName>
</protein>
<evidence type="ECO:0000256" key="2">
    <source>
        <dbReference type="SAM" id="Phobius"/>
    </source>
</evidence>
<sequence length="399" mass="45198">MASFDQYFSLRKSLVLYLLLFLFTCNFSSTFSQPHQKHSLRRTLVEEELKLPTKKTNVSTTISTTKNQTKLIKPNTTNSTKSNTNNTLSKESKLVKQNVNSTSKSSNSTKPIKTSFDLSKYTKLNIPKNKTQPIITKKPQKTPPLLEKKTLKQPKVSKPSWMDLDDDDLVTEFRDLPSKFQKSLLPDLDIISTTSKAYITKANQEITEGFKPLVGKHYAPTIAFFISSIFVLAPLLIFSLIFNKIKAYFSLQKILIFIQAYLAIYFMILSTCSLVTGLEPLKFFYSTSQTSYIFLQVLQTLGYVLYLLVLLMYLVLVFSTETGLGLKVLGLSQAIVGFAVGLHYYVSVFHRAILHQAPKTNWKIHGVYATCFVLIFFLAGAERRKKAYSVDDGEEGKKS</sequence>
<feature type="transmembrane region" description="Helical" evidence="2">
    <location>
        <begin position="254"/>
        <end position="278"/>
    </location>
</feature>